<dbReference type="EMBL" id="CM037162">
    <property type="protein sequence ID" value="KAH7863509.1"/>
    <property type="molecule type" value="Genomic_DNA"/>
</dbReference>
<name>A0ACB7ZCM9_9ERIC</name>
<reference evidence="1 2" key="1">
    <citation type="journal article" date="2021" name="Hortic Res">
        <title>High-quality reference genome and annotation aids understanding of berry development for evergreen blueberry (Vaccinium darrowii).</title>
        <authorList>
            <person name="Yu J."/>
            <person name="Hulse-Kemp A.M."/>
            <person name="Babiker E."/>
            <person name="Staton M."/>
        </authorList>
    </citation>
    <scope>NUCLEOTIDE SEQUENCE [LARGE SCALE GENOMIC DNA]</scope>
    <source>
        <strain evidence="2">cv. NJ 8807/NJ 8810</strain>
        <tissue evidence="1">Young leaf</tissue>
    </source>
</reference>
<evidence type="ECO:0000313" key="2">
    <source>
        <dbReference type="Proteomes" id="UP000828048"/>
    </source>
</evidence>
<sequence>MRSITGGAGVVCRQLFAVSKLQNLINPSSTISSGFFHLSRVLIYMPEWVTAQWTALGNGKVEDEVSDDEVCGLLRQPDLFKARGSFTSILSHKFVKEYSASYPESSSLKAVRALERDREVSDGYLSTAPTCVPKPRRQRLSPNQKASVRSIAFAYLLGLRYQPCGTDIASCIQINGRLSIFWQLHISISSQAKPAGVLFMEISLEICKQSEFLVICSILISNKLADIYISGFWALIVFAFLSRFDLYLPKNSEGPDPVLAFVTGGAWIIGYKAWVVF</sequence>
<accession>A0ACB7ZCM9</accession>
<proteinExistence type="predicted"/>
<protein>
    <submittedName>
        <fullName evidence="1">Uncharacterized protein</fullName>
    </submittedName>
</protein>
<organism evidence="1 2">
    <name type="scientific">Vaccinium darrowii</name>
    <dbReference type="NCBI Taxonomy" id="229202"/>
    <lineage>
        <taxon>Eukaryota</taxon>
        <taxon>Viridiplantae</taxon>
        <taxon>Streptophyta</taxon>
        <taxon>Embryophyta</taxon>
        <taxon>Tracheophyta</taxon>
        <taxon>Spermatophyta</taxon>
        <taxon>Magnoliopsida</taxon>
        <taxon>eudicotyledons</taxon>
        <taxon>Gunneridae</taxon>
        <taxon>Pentapetalae</taxon>
        <taxon>asterids</taxon>
        <taxon>Ericales</taxon>
        <taxon>Ericaceae</taxon>
        <taxon>Vaccinioideae</taxon>
        <taxon>Vaccinieae</taxon>
        <taxon>Vaccinium</taxon>
    </lineage>
</organism>
<comment type="caution">
    <text evidence="1">The sequence shown here is derived from an EMBL/GenBank/DDBJ whole genome shotgun (WGS) entry which is preliminary data.</text>
</comment>
<evidence type="ECO:0000313" key="1">
    <source>
        <dbReference type="EMBL" id="KAH7863509.1"/>
    </source>
</evidence>
<dbReference type="Proteomes" id="UP000828048">
    <property type="component" value="Chromosome 12"/>
</dbReference>
<keyword evidence="2" id="KW-1185">Reference proteome</keyword>
<gene>
    <name evidence="1" type="ORF">Vadar_018378</name>
</gene>